<keyword evidence="1 3" id="KW-0145">Chemotaxis</keyword>
<evidence type="ECO:0000313" key="6">
    <source>
        <dbReference type="Proteomes" id="UP000252355"/>
    </source>
</evidence>
<evidence type="ECO:0000313" key="5">
    <source>
        <dbReference type="EMBL" id="RCK81168.1"/>
    </source>
</evidence>
<dbReference type="HAMAP" id="MF_01440">
    <property type="entry name" value="CheD"/>
    <property type="match status" value="1"/>
</dbReference>
<keyword evidence="2 3" id="KW-0378">Hydrolase</keyword>
<dbReference type="AlphaFoldDB" id="A0A367ZSQ7"/>
<evidence type="ECO:0000256" key="2">
    <source>
        <dbReference type="ARBA" id="ARBA00022801"/>
    </source>
</evidence>
<comment type="function">
    <text evidence="3">Probably deamidates glutamine residues to glutamate on methyl-accepting chemotaxis receptors (MCPs), playing an important role in chemotaxis.</text>
</comment>
<proteinExistence type="inferred from homology"/>
<name>A0A367ZSQ7_9BACT</name>
<comment type="caution">
    <text evidence="5">The sequence shown here is derived from an EMBL/GenBank/DDBJ whole genome shotgun (WGS) entry which is preliminary data.</text>
</comment>
<dbReference type="PANTHER" id="PTHR35147">
    <property type="entry name" value="CHEMORECEPTOR GLUTAMINE DEAMIDASE CHED-RELATED"/>
    <property type="match status" value="1"/>
</dbReference>
<dbReference type="InterPro" id="IPR038592">
    <property type="entry name" value="CheD-like_sf"/>
</dbReference>
<dbReference type="EMBL" id="QOQW01000003">
    <property type="protein sequence ID" value="RCK81168.1"/>
    <property type="molecule type" value="Genomic_DNA"/>
</dbReference>
<dbReference type="GO" id="GO:0050568">
    <property type="term" value="F:protein-glutamine glutaminase activity"/>
    <property type="evidence" value="ECO:0007669"/>
    <property type="project" value="UniProtKB-UniRule"/>
</dbReference>
<comment type="catalytic activity">
    <reaction evidence="3">
        <text>L-glutaminyl-[protein] + H2O = L-glutamyl-[protein] + NH4(+)</text>
        <dbReference type="Rhea" id="RHEA:16441"/>
        <dbReference type="Rhea" id="RHEA-COMP:10207"/>
        <dbReference type="Rhea" id="RHEA-COMP:10208"/>
        <dbReference type="ChEBI" id="CHEBI:15377"/>
        <dbReference type="ChEBI" id="CHEBI:28938"/>
        <dbReference type="ChEBI" id="CHEBI:29973"/>
        <dbReference type="ChEBI" id="CHEBI:30011"/>
        <dbReference type="EC" id="3.5.1.44"/>
    </reaction>
</comment>
<dbReference type="InterPro" id="IPR011324">
    <property type="entry name" value="Cytotoxic_necrot_fac-like_cat"/>
</dbReference>
<evidence type="ECO:0000256" key="4">
    <source>
        <dbReference type="SAM" id="MobiDB-lite"/>
    </source>
</evidence>
<dbReference type="Proteomes" id="UP000252355">
    <property type="component" value="Unassembled WGS sequence"/>
</dbReference>
<dbReference type="EC" id="3.5.1.44" evidence="3"/>
<evidence type="ECO:0000256" key="3">
    <source>
        <dbReference type="HAMAP-Rule" id="MF_01440"/>
    </source>
</evidence>
<sequence>MRDVNSGHGNRGKRVGTRLAGKPYPGERATATGADPLPPWYRFPETSGKASVRLNIGEVKACAEPTILHTLLGSCVTTCLFDPVAGVGGMNHILLPTVHAPRAGNPHLRFGLDAIDRLIHELTRVGAFAPRLLAKVFGGGHVINAIASQFSPGDRIVEGVLARLQHLRIPVVGQDTGGIWTRVVQFHTDSFHVLVRKTASGHSQVLATEEDRVRRSLEPVGSSF</sequence>
<comment type="similarity">
    <text evidence="3">Belongs to the CheD family.</text>
</comment>
<gene>
    <name evidence="3" type="primary">cheD</name>
    <name evidence="5" type="ORF">OZSIB_2545</name>
</gene>
<dbReference type="SUPFAM" id="SSF64438">
    <property type="entry name" value="CNF1/YfiH-like putative cysteine hydrolases"/>
    <property type="match status" value="1"/>
</dbReference>
<dbReference type="InterPro" id="IPR005659">
    <property type="entry name" value="Chemorcpt_Glu_NH3ase_CheD"/>
</dbReference>
<evidence type="ECO:0000256" key="1">
    <source>
        <dbReference type="ARBA" id="ARBA00022500"/>
    </source>
</evidence>
<reference evidence="5 6" key="1">
    <citation type="submission" date="2018-05" db="EMBL/GenBank/DDBJ databases">
        <title>A metagenomic window into the 2 km-deep terrestrial subsurface aquifer revealed taxonomically and functionally diverse microbial community comprising novel uncultured bacterial lineages.</title>
        <authorList>
            <person name="Kadnikov V.V."/>
            <person name="Mardanov A.V."/>
            <person name="Beletsky A.V."/>
            <person name="Banks D."/>
            <person name="Pimenov N.V."/>
            <person name="Frank Y.A."/>
            <person name="Karnachuk O.V."/>
            <person name="Ravin N.V."/>
        </authorList>
    </citation>
    <scope>NUCLEOTIDE SEQUENCE [LARGE SCALE GENOMIC DNA]</scope>
    <source>
        <strain evidence="5">BY5</strain>
    </source>
</reference>
<dbReference type="GO" id="GO:0006935">
    <property type="term" value="P:chemotaxis"/>
    <property type="evidence" value="ECO:0007669"/>
    <property type="project" value="UniProtKB-UniRule"/>
</dbReference>
<dbReference type="PANTHER" id="PTHR35147:SF2">
    <property type="entry name" value="CHEMORECEPTOR GLUTAMINE DEAMIDASE CHED-RELATED"/>
    <property type="match status" value="1"/>
</dbReference>
<dbReference type="Gene3D" id="3.30.1330.200">
    <property type="match status" value="1"/>
</dbReference>
<dbReference type="Pfam" id="PF03975">
    <property type="entry name" value="CheD"/>
    <property type="match status" value="1"/>
</dbReference>
<protein>
    <recommendedName>
        <fullName evidence="3">Probable chemoreceptor glutamine deamidase CheD</fullName>
        <ecNumber evidence="3">3.5.1.44</ecNumber>
    </recommendedName>
</protein>
<feature type="region of interest" description="Disordered" evidence="4">
    <location>
        <begin position="1"/>
        <end position="40"/>
    </location>
</feature>
<accession>A0A367ZSQ7</accession>
<organism evidence="5 6">
    <name type="scientific">Candidatus Ozemobacter sibiricus</name>
    <dbReference type="NCBI Taxonomy" id="2268124"/>
    <lineage>
        <taxon>Bacteria</taxon>
        <taxon>Candidatus Ozemobacteria</taxon>
        <taxon>Candidatus Ozemobacterales</taxon>
        <taxon>Candidatus Ozemobacteraceae</taxon>
        <taxon>Candidatus Ozemobacter</taxon>
    </lineage>
</organism>
<dbReference type="CDD" id="cd16352">
    <property type="entry name" value="CheD"/>
    <property type="match status" value="1"/>
</dbReference>